<evidence type="ECO:0000313" key="1">
    <source>
        <dbReference type="EMBL" id="MEC4266689.1"/>
    </source>
</evidence>
<sequence length="134" mass="15842">MNTYNGKTFVQITYHRIALSGGTAIYRYDDGLTIFEPYLKTTRDTGKSKAKWVRHWLSESKDPYDYDQPTTGMFNSGEPRFMYGDLNQKKDLVIFELWEMGNVLKIYFFPKFYPKNARGFTKKFAINQYKRKGV</sequence>
<proteinExistence type="predicted"/>
<evidence type="ECO:0000313" key="2">
    <source>
        <dbReference type="Proteomes" id="UP001355298"/>
    </source>
</evidence>
<accession>A0ABU6IUF2</accession>
<name>A0ABU6IUF2_9FLAO</name>
<organism evidence="1 2">
    <name type="scientific">Flagellimonas halotolerans</name>
    <dbReference type="NCBI Taxonomy" id="3112164"/>
    <lineage>
        <taxon>Bacteria</taxon>
        <taxon>Pseudomonadati</taxon>
        <taxon>Bacteroidota</taxon>
        <taxon>Flavobacteriia</taxon>
        <taxon>Flavobacteriales</taxon>
        <taxon>Flavobacteriaceae</taxon>
        <taxon>Flagellimonas</taxon>
    </lineage>
</organism>
<protein>
    <submittedName>
        <fullName evidence="1">Uncharacterized protein</fullName>
    </submittedName>
</protein>
<gene>
    <name evidence="1" type="ORF">VOP03_15135</name>
</gene>
<dbReference type="Proteomes" id="UP001355298">
    <property type="component" value="Unassembled WGS sequence"/>
</dbReference>
<comment type="caution">
    <text evidence="1">The sequence shown here is derived from an EMBL/GenBank/DDBJ whole genome shotgun (WGS) entry which is preliminary data.</text>
</comment>
<dbReference type="RefSeq" id="WP_326279817.1">
    <property type="nucleotide sequence ID" value="NZ_JAYKYV010000017.1"/>
</dbReference>
<reference evidence="1 2" key="1">
    <citation type="submission" date="2024-01" db="EMBL/GenBank/DDBJ databases">
        <title>The strains designed SYSU M86414 and SYSU M84420 isolated from the marine sediment in San Sha City (Hainan Province, China).</title>
        <authorList>
            <person name="Guo D."/>
        </authorList>
    </citation>
    <scope>NUCLEOTIDE SEQUENCE [LARGE SCALE GENOMIC DNA]</scope>
    <source>
        <strain evidence="1 2">SYSU M84420</strain>
    </source>
</reference>
<dbReference type="EMBL" id="JAYMGW010000017">
    <property type="protein sequence ID" value="MEC4266689.1"/>
    <property type="molecule type" value="Genomic_DNA"/>
</dbReference>
<keyword evidence="2" id="KW-1185">Reference proteome</keyword>